<dbReference type="Pfam" id="PF07690">
    <property type="entry name" value="MFS_1"/>
    <property type="match status" value="1"/>
</dbReference>
<evidence type="ECO:0000256" key="8">
    <source>
        <dbReference type="SAM" id="Phobius"/>
    </source>
</evidence>
<dbReference type="NCBIfam" id="TIGR00881">
    <property type="entry name" value="2A0104"/>
    <property type="match status" value="1"/>
</dbReference>
<dbReference type="PANTHER" id="PTHR43826">
    <property type="entry name" value="GLUCOSE-6-PHOSPHATE EXCHANGER SLC37A4"/>
    <property type="match status" value="1"/>
</dbReference>
<gene>
    <name evidence="10" type="primary">glpT</name>
    <name evidence="10" type="ORF">H0264_17235</name>
</gene>
<organism evidence="10 11">
    <name type="scientific">Nocardia huaxiensis</name>
    <dbReference type="NCBI Taxonomy" id="2755382"/>
    <lineage>
        <taxon>Bacteria</taxon>
        <taxon>Bacillati</taxon>
        <taxon>Actinomycetota</taxon>
        <taxon>Actinomycetes</taxon>
        <taxon>Mycobacteriales</taxon>
        <taxon>Nocardiaceae</taxon>
        <taxon>Nocardia</taxon>
    </lineage>
</organism>
<evidence type="ECO:0000313" key="11">
    <source>
        <dbReference type="Proteomes" id="UP000515512"/>
    </source>
</evidence>
<evidence type="ECO:0000256" key="6">
    <source>
        <dbReference type="ARBA" id="ARBA00023136"/>
    </source>
</evidence>
<dbReference type="GO" id="GO:0005886">
    <property type="term" value="C:plasma membrane"/>
    <property type="evidence" value="ECO:0007669"/>
    <property type="project" value="UniProtKB-SubCell"/>
</dbReference>
<feature type="transmembrane region" description="Helical" evidence="8">
    <location>
        <begin position="64"/>
        <end position="88"/>
    </location>
</feature>
<dbReference type="NCBIfam" id="NF008433">
    <property type="entry name" value="PRK11273.1"/>
    <property type="match status" value="1"/>
</dbReference>
<name>A0A7D6ZRR5_9NOCA</name>
<dbReference type="EMBL" id="CP059399">
    <property type="protein sequence ID" value="QLY33743.1"/>
    <property type="molecule type" value="Genomic_DNA"/>
</dbReference>
<dbReference type="FunFam" id="1.20.1250.20:FF:000007">
    <property type="entry name" value="Glycerol-3-phosphate transporter"/>
    <property type="match status" value="1"/>
</dbReference>
<dbReference type="Proteomes" id="UP000515512">
    <property type="component" value="Chromosome"/>
</dbReference>
<evidence type="ECO:0000256" key="2">
    <source>
        <dbReference type="ARBA" id="ARBA00009598"/>
    </source>
</evidence>
<evidence type="ECO:0000256" key="3">
    <source>
        <dbReference type="ARBA" id="ARBA00022475"/>
    </source>
</evidence>
<dbReference type="PROSITE" id="PS00942">
    <property type="entry name" value="GLPT"/>
    <property type="match status" value="1"/>
</dbReference>
<proteinExistence type="inferred from homology"/>
<dbReference type="GO" id="GO:0015169">
    <property type="term" value="F:glycerol-3-phosphate transmembrane transporter activity"/>
    <property type="evidence" value="ECO:0007669"/>
    <property type="project" value="UniProtKB-UniRule"/>
</dbReference>
<feature type="transmembrane region" description="Helical" evidence="8">
    <location>
        <begin position="389"/>
        <end position="411"/>
    </location>
</feature>
<dbReference type="SUPFAM" id="SSF103473">
    <property type="entry name" value="MFS general substrate transporter"/>
    <property type="match status" value="1"/>
</dbReference>
<keyword evidence="6 8" id="KW-0472">Membrane</keyword>
<feature type="transmembrane region" description="Helical" evidence="8">
    <location>
        <begin position="125"/>
        <end position="145"/>
    </location>
</feature>
<feature type="domain" description="Major facilitator superfamily (MFS) profile" evidence="9">
    <location>
        <begin position="26"/>
        <end position="444"/>
    </location>
</feature>
<dbReference type="PIRSF" id="PIRSF002808">
    <property type="entry name" value="Hexose_phosphate_transp"/>
    <property type="match status" value="1"/>
</dbReference>
<protein>
    <recommendedName>
        <fullName evidence="7">Glycerol-3-phosphate transporter</fullName>
    </recommendedName>
</protein>
<feature type="transmembrane region" description="Helical" evidence="8">
    <location>
        <begin position="100"/>
        <end position="119"/>
    </location>
</feature>
<feature type="transmembrane region" description="Helical" evidence="8">
    <location>
        <begin position="195"/>
        <end position="214"/>
    </location>
</feature>
<dbReference type="InterPro" id="IPR051337">
    <property type="entry name" value="OPA_Antiporter"/>
</dbReference>
<feature type="transmembrane region" description="Helical" evidence="8">
    <location>
        <begin position="329"/>
        <end position="347"/>
    </location>
</feature>
<feature type="transmembrane region" description="Helical" evidence="8">
    <location>
        <begin position="417"/>
        <end position="437"/>
    </location>
</feature>
<sequence length="455" mass="50677">MLSILAPAPHRERLPEKDIDPLYRRLRWQIFIGIFFGYAAYYLVRKNFALAIPYLTGAEGDSGYHYSNGQMGLVLSAISLAYGISKFVMGSVSDRANPRVFLPLGLVLSAAVMLFMGFVDWSTSSVLVMWLLLFACGWFQGMGWPPSGRTMVHWWSQKERGTIVSVWNTAHNVGGGLPPLLFLLGMAWFHDWRSAFYMPAFCAIVVAVIAYLLMRDTPQSVGLPPVEEYKNDYPPDYSAKDEIELTAKEIFTRYILPNKLLWFIALANVFVYLVRYGVLDWSPTFLRVEKGFSLDKSSWSYFLYEYAGIPGTLLAGWMSDKVFRGNRGATGVFFMILVTIAVGLFWWTTSPGLIMICMITIGFLIYGPVMLIGLHALELVSKKAAGTAAGFTGLFGYLLGSVAASAVIGYIVDHLGWNWGFGLLFAGSIAAVLLLLLTTVTENKHKEQLELAEAK</sequence>
<dbReference type="NCBIfam" id="TIGR00712">
    <property type="entry name" value="glpT"/>
    <property type="match status" value="1"/>
</dbReference>
<evidence type="ECO:0000256" key="7">
    <source>
        <dbReference type="NCBIfam" id="TIGR00712"/>
    </source>
</evidence>
<keyword evidence="3" id="KW-1003">Cell membrane</keyword>
<dbReference type="InterPro" id="IPR000849">
    <property type="entry name" value="Sugar_P_transporter"/>
</dbReference>
<reference evidence="10 11" key="1">
    <citation type="submission" date="2020-07" db="EMBL/GenBank/DDBJ databases">
        <authorList>
            <person name="Zhuang K."/>
            <person name="Ran Y."/>
        </authorList>
    </citation>
    <scope>NUCLEOTIDE SEQUENCE [LARGE SCALE GENOMIC DNA]</scope>
    <source>
        <strain evidence="10 11">WCH-YHL-001</strain>
    </source>
</reference>
<evidence type="ECO:0000256" key="5">
    <source>
        <dbReference type="ARBA" id="ARBA00022989"/>
    </source>
</evidence>
<comment type="similarity">
    <text evidence="2">Belongs to the major facilitator superfamily. Organophosphate:Pi antiporter (OPA) (TC 2.A.1.4) family.</text>
</comment>
<dbReference type="PROSITE" id="PS50850">
    <property type="entry name" value="MFS"/>
    <property type="match status" value="1"/>
</dbReference>
<keyword evidence="5 8" id="KW-1133">Transmembrane helix</keyword>
<evidence type="ECO:0000256" key="4">
    <source>
        <dbReference type="ARBA" id="ARBA00022692"/>
    </source>
</evidence>
<evidence type="ECO:0000313" key="10">
    <source>
        <dbReference type="EMBL" id="QLY33743.1"/>
    </source>
</evidence>
<feature type="transmembrane region" description="Helical" evidence="8">
    <location>
        <begin position="166"/>
        <end position="189"/>
    </location>
</feature>
<keyword evidence="11" id="KW-1185">Reference proteome</keyword>
<feature type="transmembrane region" description="Helical" evidence="8">
    <location>
        <begin position="298"/>
        <end position="317"/>
    </location>
</feature>
<dbReference type="GO" id="GO:0035435">
    <property type="term" value="P:phosphate ion transmembrane transport"/>
    <property type="evidence" value="ECO:0007669"/>
    <property type="project" value="TreeGrafter"/>
</dbReference>
<feature type="transmembrane region" description="Helical" evidence="8">
    <location>
        <begin position="353"/>
        <end position="377"/>
    </location>
</feature>
<evidence type="ECO:0000259" key="9">
    <source>
        <dbReference type="PROSITE" id="PS50850"/>
    </source>
</evidence>
<dbReference type="GO" id="GO:0061513">
    <property type="term" value="F:glucose 6-phosphate:phosphate antiporter activity"/>
    <property type="evidence" value="ECO:0007669"/>
    <property type="project" value="TreeGrafter"/>
</dbReference>
<dbReference type="KEGG" id="nhu:H0264_17235"/>
<evidence type="ECO:0000256" key="1">
    <source>
        <dbReference type="ARBA" id="ARBA00004651"/>
    </source>
</evidence>
<dbReference type="InterPro" id="IPR036259">
    <property type="entry name" value="MFS_trans_sf"/>
</dbReference>
<dbReference type="InterPro" id="IPR020846">
    <property type="entry name" value="MFS_dom"/>
</dbReference>
<dbReference type="InterPro" id="IPR005267">
    <property type="entry name" value="G3P_transporter"/>
</dbReference>
<dbReference type="InterPro" id="IPR021159">
    <property type="entry name" value="Sugar-P_transporter_CS"/>
</dbReference>
<dbReference type="PANTHER" id="PTHR43826:SF6">
    <property type="entry name" value="GLYCEROL-3-PHOSPHATE TRANSPORTER"/>
    <property type="match status" value="1"/>
</dbReference>
<comment type="subcellular location">
    <subcellularLocation>
        <location evidence="1">Cell membrane</location>
        <topology evidence="1">Multi-pass membrane protein</topology>
    </subcellularLocation>
</comment>
<feature type="transmembrane region" description="Helical" evidence="8">
    <location>
        <begin position="260"/>
        <end position="278"/>
    </location>
</feature>
<dbReference type="AlphaFoldDB" id="A0A7D6ZRR5"/>
<dbReference type="CDD" id="cd17345">
    <property type="entry name" value="MFS_GlpT"/>
    <property type="match status" value="1"/>
</dbReference>
<dbReference type="Gene3D" id="1.20.1250.20">
    <property type="entry name" value="MFS general substrate transporter like domains"/>
    <property type="match status" value="2"/>
</dbReference>
<dbReference type="InterPro" id="IPR011701">
    <property type="entry name" value="MFS"/>
</dbReference>
<keyword evidence="4 8" id="KW-0812">Transmembrane</keyword>
<accession>A0A7D6ZRR5</accession>